<evidence type="ECO:0000256" key="1">
    <source>
        <dbReference type="SAM" id="SignalP"/>
    </source>
</evidence>
<feature type="signal peptide" evidence="1">
    <location>
        <begin position="1"/>
        <end position="28"/>
    </location>
</feature>
<comment type="caution">
    <text evidence="2">The sequence shown here is derived from an EMBL/GenBank/DDBJ whole genome shotgun (WGS) entry which is preliminary data.</text>
</comment>
<evidence type="ECO:0000313" key="3">
    <source>
        <dbReference type="Proteomes" id="UP000466794"/>
    </source>
</evidence>
<dbReference type="RefSeq" id="WP_157354753.1">
    <property type="nucleotide sequence ID" value="NZ_WRPP01000001.1"/>
</dbReference>
<sequence>MKRFATVLTAAAAGAIVFPLATTATANADVWQPVPGISIPLPDGVFRGLPGVIATPPPAPAHVEGEPCDNGGHWVHLDGGNAAHYGTEWLCRVD</sequence>
<name>A0A7K1UNS0_9NOCA</name>
<gene>
    <name evidence="2" type="ORF">GPX89_01890</name>
</gene>
<keyword evidence="3" id="KW-1185">Reference proteome</keyword>
<organism evidence="2 3">
    <name type="scientific">Nocardia terrae</name>
    <dbReference type="NCBI Taxonomy" id="2675851"/>
    <lineage>
        <taxon>Bacteria</taxon>
        <taxon>Bacillati</taxon>
        <taxon>Actinomycetota</taxon>
        <taxon>Actinomycetes</taxon>
        <taxon>Mycobacteriales</taxon>
        <taxon>Nocardiaceae</taxon>
        <taxon>Nocardia</taxon>
    </lineage>
</organism>
<protein>
    <submittedName>
        <fullName evidence="2">Uncharacterized protein</fullName>
    </submittedName>
</protein>
<evidence type="ECO:0000313" key="2">
    <source>
        <dbReference type="EMBL" id="MVU75992.1"/>
    </source>
</evidence>
<feature type="chain" id="PRO_5029690579" evidence="1">
    <location>
        <begin position="29"/>
        <end position="94"/>
    </location>
</feature>
<dbReference type="EMBL" id="WRPP01000001">
    <property type="protein sequence ID" value="MVU75992.1"/>
    <property type="molecule type" value="Genomic_DNA"/>
</dbReference>
<reference evidence="2 3" key="1">
    <citation type="submission" date="2019-12" db="EMBL/GenBank/DDBJ databases">
        <title>Nocardia sp. nov. ET3-3 isolated from soil.</title>
        <authorList>
            <person name="Kanchanasin P."/>
            <person name="Tanasupawat S."/>
            <person name="Yuki M."/>
            <person name="Kudo T."/>
        </authorList>
    </citation>
    <scope>NUCLEOTIDE SEQUENCE [LARGE SCALE GENOMIC DNA]</scope>
    <source>
        <strain evidence="2 3">ET3-3</strain>
    </source>
</reference>
<keyword evidence="1" id="KW-0732">Signal</keyword>
<proteinExistence type="predicted"/>
<dbReference type="Proteomes" id="UP000466794">
    <property type="component" value="Unassembled WGS sequence"/>
</dbReference>
<dbReference type="AlphaFoldDB" id="A0A7K1UNS0"/>
<accession>A0A7K1UNS0</accession>